<name>A0ABQ4FI42_9ACTN</name>
<proteinExistence type="predicted"/>
<dbReference type="Proteomes" id="UP000651728">
    <property type="component" value="Unassembled WGS sequence"/>
</dbReference>
<sequence length="78" mass="8791">MTAASEEYEDLHRLVDQLNPEQAGELRAHALRLVHSSEHTEDSAWPPSWVGAIDAARTDISERLEELRGEDVALRADR</sequence>
<evidence type="ECO:0000313" key="2">
    <source>
        <dbReference type="Proteomes" id="UP000651728"/>
    </source>
</evidence>
<dbReference type="EMBL" id="BOOB01000036">
    <property type="protein sequence ID" value="GIH34449.1"/>
    <property type="molecule type" value="Genomic_DNA"/>
</dbReference>
<reference evidence="1 2" key="1">
    <citation type="submission" date="2021-01" db="EMBL/GenBank/DDBJ databases">
        <title>Whole genome shotgun sequence of Microbispora amethystogenes NBRC 101907.</title>
        <authorList>
            <person name="Komaki H."/>
            <person name="Tamura T."/>
        </authorList>
    </citation>
    <scope>NUCLEOTIDE SEQUENCE [LARGE SCALE GENOMIC DNA]</scope>
    <source>
        <strain evidence="1 2">NBRC 101907</strain>
    </source>
</reference>
<dbReference type="RefSeq" id="WP_204287264.1">
    <property type="nucleotide sequence ID" value="NZ_BAABEJ010000019.1"/>
</dbReference>
<gene>
    <name evidence="1" type="ORF">Mam01_46130</name>
</gene>
<keyword evidence="2" id="KW-1185">Reference proteome</keyword>
<organism evidence="1 2">
    <name type="scientific">Microbispora amethystogenes</name>
    <dbReference type="NCBI Taxonomy" id="1427754"/>
    <lineage>
        <taxon>Bacteria</taxon>
        <taxon>Bacillati</taxon>
        <taxon>Actinomycetota</taxon>
        <taxon>Actinomycetes</taxon>
        <taxon>Streptosporangiales</taxon>
        <taxon>Streptosporangiaceae</taxon>
        <taxon>Microbispora</taxon>
    </lineage>
</organism>
<protein>
    <submittedName>
        <fullName evidence="1">Uncharacterized protein</fullName>
    </submittedName>
</protein>
<accession>A0ABQ4FI42</accession>
<evidence type="ECO:0000313" key="1">
    <source>
        <dbReference type="EMBL" id="GIH34449.1"/>
    </source>
</evidence>
<comment type="caution">
    <text evidence="1">The sequence shown here is derived from an EMBL/GenBank/DDBJ whole genome shotgun (WGS) entry which is preliminary data.</text>
</comment>